<dbReference type="HAMAP" id="MF_01320_B">
    <property type="entry name" value="Ribosomal_uL2_B"/>
    <property type="match status" value="1"/>
</dbReference>
<feature type="region of interest" description="Disordered" evidence="8">
    <location>
        <begin position="20"/>
        <end position="56"/>
    </location>
</feature>
<evidence type="ECO:0000259" key="9">
    <source>
        <dbReference type="SMART" id="SM01382"/>
    </source>
</evidence>
<dbReference type="InterPro" id="IPR014726">
    <property type="entry name" value="Ribosomal_uL2_dom3"/>
</dbReference>
<dbReference type="InterPro" id="IPR012340">
    <property type="entry name" value="NA-bd_OB-fold"/>
</dbReference>
<feature type="region of interest" description="Disordered" evidence="8">
    <location>
        <begin position="223"/>
        <end position="274"/>
    </location>
</feature>
<evidence type="ECO:0000256" key="5">
    <source>
        <dbReference type="ARBA" id="ARBA00023274"/>
    </source>
</evidence>
<gene>
    <name evidence="7 11" type="primary">rplB</name>
    <name evidence="11" type="ORF">ABLO99_01380</name>
</gene>
<dbReference type="InterPro" id="IPR008991">
    <property type="entry name" value="Translation_prot_SH3-like_sf"/>
</dbReference>
<dbReference type="SMART" id="SM01382">
    <property type="entry name" value="Ribosomal_L2_C"/>
    <property type="match status" value="1"/>
</dbReference>
<evidence type="ECO:0000256" key="7">
    <source>
        <dbReference type="HAMAP-Rule" id="MF_01320"/>
    </source>
</evidence>
<dbReference type="InterPro" id="IPR014722">
    <property type="entry name" value="Rib_uL2_dom2"/>
</dbReference>
<keyword evidence="2 7" id="KW-0699">rRNA-binding</keyword>
<accession>A0AAU7Q659</accession>
<evidence type="ECO:0000256" key="2">
    <source>
        <dbReference type="ARBA" id="ARBA00022730"/>
    </source>
</evidence>
<dbReference type="EMBL" id="CP157942">
    <property type="protein sequence ID" value="XBS67881.1"/>
    <property type="molecule type" value="Genomic_DNA"/>
</dbReference>
<dbReference type="AlphaFoldDB" id="A0AAU7Q659"/>
<dbReference type="FunFam" id="2.30.30.30:FF:000001">
    <property type="entry name" value="50S ribosomal protein L2"/>
    <property type="match status" value="1"/>
</dbReference>
<evidence type="ECO:0000313" key="11">
    <source>
        <dbReference type="EMBL" id="XBS67881.1"/>
    </source>
</evidence>
<feature type="domain" description="Large ribosomal subunit protein uL2 C-terminal" evidence="9">
    <location>
        <begin position="124"/>
        <end position="252"/>
    </location>
</feature>
<dbReference type="InterPro" id="IPR022666">
    <property type="entry name" value="Ribosomal_uL2_RNA-bd_dom"/>
</dbReference>
<keyword evidence="3 7" id="KW-0694">RNA-binding</keyword>
<dbReference type="Pfam" id="PF03947">
    <property type="entry name" value="Ribosomal_L2_C"/>
    <property type="match status" value="1"/>
</dbReference>
<dbReference type="InterPro" id="IPR022671">
    <property type="entry name" value="Ribosomal_uL2_CS"/>
</dbReference>
<dbReference type="Gene3D" id="4.10.950.10">
    <property type="entry name" value="Ribosomal protein L2, domain 3"/>
    <property type="match status" value="1"/>
</dbReference>
<evidence type="ECO:0000256" key="6">
    <source>
        <dbReference type="ARBA" id="ARBA00035242"/>
    </source>
</evidence>
<dbReference type="InterPro" id="IPR002171">
    <property type="entry name" value="Ribosomal_uL2"/>
</dbReference>
<organism evidence="11">
    <name type="scientific">Wolbachia endosymbiont of Armadillidium arcangelii</name>
    <dbReference type="NCBI Taxonomy" id="3158571"/>
    <lineage>
        <taxon>Bacteria</taxon>
        <taxon>Pseudomonadati</taxon>
        <taxon>Pseudomonadota</taxon>
        <taxon>Alphaproteobacteria</taxon>
        <taxon>Rickettsiales</taxon>
        <taxon>Anaplasmataceae</taxon>
        <taxon>Wolbachieae</taxon>
        <taxon>Wolbachia</taxon>
    </lineage>
</organism>
<proteinExistence type="inferred from homology"/>
<evidence type="ECO:0000256" key="3">
    <source>
        <dbReference type="ARBA" id="ARBA00022884"/>
    </source>
</evidence>
<dbReference type="PIRSF" id="PIRSF002158">
    <property type="entry name" value="Ribosomal_L2"/>
    <property type="match status" value="1"/>
</dbReference>
<evidence type="ECO:0000256" key="4">
    <source>
        <dbReference type="ARBA" id="ARBA00022980"/>
    </source>
</evidence>
<sequence>MGMKFFNPVTPSSRGTVLISKAGLSKDKPEKSLVSGKKSSGGRNNQGRITTRHRGGGHKKKYRMIDFKRNRSGRGVVEKIEYDPNRSGFLALISYEEDDTKSYILAPQGMKLGDIVTVGNDADILPGNCLLLKYIPVGSFVHNIELKPGNGAAIARAAGCYAQIVGRDGQYTLLRLRSDQVRLVLSSCKATIGVVSNSDHKNRKLGKAGRSRWLGIRPTVRGVAMNPVDHPHGGGEGKTSGGRHPVTPWGVSTNGRKTRKKNKPSNKYIKQLKG</sequence>
<dbReference type="RefSeq" id="WP_114517040.1">
    <property type="nucleotide sequence ID" value="NZ_CP157942.1"/>
</dbReference>
<dbReference type="GO" id="GO:0016740">
    <property type="term" value="F:transferase activity"/>
    <property type="evidence" value="ECO:0007669"/>
    <property type="project" value="InterPro"/>
</dbReference>
<dbReference type="GO" id="GO:0006412">
    <property type="term" value="P:translation"/>
    <property type="evidence" value="ECO:0007669"/>
    <property type="project" value="UniProtKB-UniRule"/>
</dbReference>
<dbReference type="PANTHER" id="PTHR13691">
    <property type="entry name" value="RIBOSOMAL PROTEIN L2"/>
    <property type="match status" value="1"/>
</dbReference>
<feature type="domain" description="Large ribosomal subunit protein uL2 RNA-binding" evidence="10">
    <location>
        <begin position="42"/>
        <end position="118"/>
    </location>
</feature>
<dbReference type="GO" id="GO:0019843">
    <property type="term" value="F:rRNA binding"/>
    <property type="evidence" value="ECO:0007669"/>
    <property type="project" value="UniProtKB-UniRule"/>
</dbReference>
<dbReference type="Pfam" id="PF00181">
    <property type="entry name" value="Ribosomal_L2_N"/>
    <property type="match status" value="1"/>
</dbReference>
<evidence type="ECO:0000259" key="10">
    <source>
        <dbReference type="SMART" id="SM01383"/>
    </source>
</evidence>
<evidence type="ECO:0000256" key="1">
    <source>
        <dbReference type="ARBA" id="ARBA00005636"/>
    </source>
</evidence>
<dbReference type="PANTHER" id="PTHR13691:SF5">
    <property type="entry name" value="LARGE RIBOSOMAL SUBUNIT PROTEIN UL2M"/>
    <property type="match status" value="1"/>
</dbReference>
<dbReference type="NCBIfam" id="TIGR01171">
    <property type="entry name" value="rplB_bact"/>
    <property type="match status" value="1"/>
</dbReference>
<dbReference type="GO" id="GO:0003735">
    <property type="term" value="F:structural constituent of ribosome"/>
    <property type="evidence" value="ECO:0007669"/>
    <property type="project" value="InterPro"/>
</dbReference>
<feature type="compositionally biased region" description="Low complexity" evidence="8">
    <location>
        <begin position="32"/>
        <end position="42"/>
    </location>
</feature>
<reference evidence="11" key="1">
    <citation type="submission" date="2024-06" db="EMBL/GenBank/DDBJ databases">
        <authorList>
            <person name="Dussert Y."/>
            <person name="Peccoud J."/>
            <person name="Pigeault R."/>
        </authorList>
    </citation>
    <scope>NUCLEOTIDE SEQUENCE</scope>
    <source>
        <strain evidence="11">WArc</strain>
    </source>
</reference>
<dbReference type="SMART" id="SM01383">
    <property type="entry name" value="Ribosomal_L2"/>
    <property type="match status" value="1"/>
</dbReference>
<dbReference type="Gene3D" id="2.40.50.140">
    <property type="entry name" value="Nucleic acid-binding proteins"/>
    <property type="match status" value="1"/>
</dbReference>
<keyword evidence="4 7" id="KW-0689">Ribosomal protein</keyword>
<dbReference type="SUPFAM" id="SSF50249">
    <property type="entry name" value="Nucleic acid-binding proteins"/>
    <property type="match status" value="1"/>
</dbReference>
<evidence type="ECO:0000256" key="8">
    <source>
        <dbReference type="SAM" id="MobiDB-lite"/>
    </source>
</evidence>
<comment type="subunit">
    <text evidence="7">Part of the 50S ribosomal subunit. Forms a bridge to the 30S subunit in the 70S ribosome.</text>
</comment>
<dbReference type="PROSITE" id="PS00467">
    <property type="entry name" value="RIBOSOMAL_L2"/>
    <property type="match status" value="1"/>
</dbReference>
<comment type="function">
    <text evidence="7">One of the primary rRNA binding proteins. Required for association of the 30S and 50S subunits to form the 70S ribosome, for tRNA binding and peptide bond formation. It has been suggested to have peptidyltransferase activity; this is somewhat controversial. Makes several contacts with the 16S rRNA in the 70S ribosome.</text>
</comment>
<dbReference type="Gene3D" id="2.30.30.30">
    <property type="match status" value="1"/>
</dbReference>
<name>A0AAU7Q659_9RICK</name>
<dbReference type="InterPro" id="IPR022669">
    <property type="entry name" value="Ribosomal_uL2_C"/>
</dbReference>
<dbReference type="InterPro" id="IPR005880">
    <property type="entry name" value="Ribosomal_uL2_bac/org-type"/>
</dbReference>
<dbReference type="SUPFAM" id="SSF50104">
    <property type="entry name" value="Translation proteins SH3-like domain"/>
    <property type="match status" value="1"/>
</dbReference>
<dbReference type="GO" id="GO:0015934">
    <property type="term" value="C:large ribosomal subunit"/>
    <property type="evidence" value="ECO:0007669"/>
    <property type="project" value="InterPro"/>
</dbReference>
<dbReference type="FunFam" id="4.10.950.10:FF:000001">
    <property type="entry name" value="50S ribosomal protein L2"/>
    <property type="match status" value="1"/>
</dbReference>
<feature type="compositionally biased region" description="Basic residues" evidence="8">
    <location>
        <begin position="256"/>
        <end position="274"/>
    </location>
</feature>
<comment type="similarity">
    <text evidence="1 7">Belongs to the universal ribosomal protein uL2 family.</text>
</comment>
<keyword evidence="5 7" id="KW-0687">Ribonucleoprotein</keyword>
<protein>
    <recommendedName>
        <fullName evidence="6 7">Large ribosomal subunit protein uL2</fullName>
    </recommendedName>
</protein>